<keyword evidence="4" id="KW-0067">ATP-binding</keyword>
<dbReference type="GO" id="GO:0005524">
    <property type="term" value="F:ATP binding"/>
    <property type="evidence" value="ECO:0007669"/>
    <property type="project" value="UniProtKB-KW"/>
</dbReference>
<dbReference type="Pfam" id="PF16326">
    <property type="entry name" value="ABC_tran_CTD"/>
    <property type="match status" value="1"/>
</dbReference>
<dbReference type="Pfam" id="PF00005">
    <property type="entry name" value="ABC_tran"/>
    <property type="match status" value="2"/>
</dbReference>
<dbReference type="InterPro" id="IPR032524">
    <property type="entry name" value="ABC_tran_C"/>
</dbReference>
<dbReference type="PROSITE" id="PS00211">
    <property type="entry name" value="ABC_TRANSPORTER_1"/>
    <property type="match status" value="2"/>
</dbReference>
<feature type="domain" description="ABC transporter" evidence="3">
    <location>
        <begin position="293"/>
        <end position="518"/>
    </location>
</feature>
<dbReference type="PROSITE" id="PS50893">
    <property type="entry name" value="ABC_TRANSPORTER_2"/>
    <property type="match status" value="2"/>
</dbReference>
<reference evidence="4 5" key="1">
    <citation type="journal article" date="2021" name="Sci. Rep.">
        <title>Phenotypic and genomic hallmarks of a novel, potentially pathogenic rapidly growing Mycobacterium species related to the Mycobacterium fortuitum complex.</title>
        <authorList>
            <person name="Gharbi R."/>
            <person name="Khanna V."/>
            <person name="Frigui W."/>
            <person name="Mhenni B."/>
            <person name="Brosch R."/>
            <person name="Mardassi H."/>
        </authorList>
    </citation>
    <scope>NUCLEOTIDE SEQUENCE [LARGE SCALE GENOMIC DNA]</scope>
    <source>
        <strain evidence="4 5">TNTM28</strain>
    </source>
</reference>
<protein>
    <submittedName>
        <fullName evidence="4">ABC-F family ATP-binding cassette domain-containing protein</fullName>
    </submittedName>
</protein>
<evidence type="ECO:0000259" key="3">
    <source>
        <dbReference type="PROSITE" id="PS50893"/>
    </source>
</evidence>
<keyword evidence="4" id="KW-0547">Nucleotide-binding</keyword>
<keyword evidence="1" id="KW-0175">Coiled coil</keyword>
<feature type="region of interest" description="Disordered" evidence="2">
    <location>
        <begin position="513"/>
        <end position="534"/>
    </location>
</feature>
<proteinExistence type="predicted"/>
<dbReference type="InterPro" id="IPR017871">
    <property type="entry name" value="ABC_transporter-like_CS"/>
</dbReference>
<name>A0ABS6KPH3_9MYCO</name>
<accession>A0ABS6KPH3</accession>
<feature type="coiled-coil region" evidence="1">
    <location>
        <begin position="536"/>
        <end position="602"/>
    </location>
</feature>
<keyword evidence="5" id="KW-1185">Reference proteome</keyword>
<sequence length="604" mass="65977">MAHLLGGETLHLEYPTGVVFDSVTVGVSEGDRIGIVGRNGDGKSTLLGMLTGRIAPHAGRVTQRSGLRVGSLDQTDTLDPEHTVAWSLVGERPEHEWAGDARIRDVIGGLVADIPFDAPVSTLSGGQRRRVQLAALLIDDWDVIALDEPTNHLDIQGITWLAEHIKGRWARGAGGLLLITHDRWFLDEVATTTWEVHPAPGVRGSIVEPFEGGYAAYVLQRVERDRQAASIEAKRQNLMRKELAWLRRGAPARTSKPKFRIDAANALISDVPPPRNSVELSRLATARLGKDVVDLLDVSVTYPRPDGSPDREVLRDIEWRIGPGERTGILGANGAGKSTLLGLIAGTVTPTSGRVKRGKTVRLSVLDQQSGELDAVSGDMVREVVGRLQTSYQIDGKDFTPAQLLERLGFARDQLSTRVGQLSGGQRRRLQLLLVILSEPNVLILDEPTNDVDTDMLTATEDLLDSWPGTLIVVSHDRYLLERVTDQQYAILDGRLRHLPGGVDEYLRLSARQTGPTTTPAPRESPAAQGLSGAELRNVEKEISSIDRSLAKLADRISGKHDELAAHDQSDHVGLGRLTGELRELEAQVADLEARWLELSEQLE</sequence>
<dbReference type="InterPro" id="IPR003439">
    <property type="entry name" value="ABC_transporter-like_ATP-bd"/>
</dbReference>
<dbReference type="CDD" id="cd03221">
    <property type="entry name" value="ABCF_EF-3"/>
    <property type="match status" value="2"/>
</dbReference>
<evidence type="ECO:0000256" key="2">
    <source>
        <dbReference type="SAM" id="MobiDB-lite"/>
    </source>
</evidence>
<dbReference type="Proteomes" id="UP000812982">
    <property type="component" value="Unassembled WGS sequence"/>
</dbReference>
<comment type="caution">
    <text evidence="4">The sequence shown here is derived from an EMBL/GenBank/DDBJ whole genome shotgun (WGS) entry which is preliminary data.</text>
</comment>
<dbReference type="EMBL" id="VOMB01000020">
    <property type="protein sequence ID" value="MBU9765383.1"/>
    <property type="molecule type" value="Genomic_DNA"/>
</dbReference>
<dbReference type="InterPro" id="IPR051309">
    <property type="entry name" value="ABCF_ATPase"/>
</dbReference>
<organism evidence="4 5">
    <name type="scientific">[Mycobacterium] fortunisiensis</name>
    <dbReference type="NCBI Taxonomy" id="2600579"/>
    <lineage>
        <taxon>Bacteria</taxon>
        <taxon>Bacillati</taxon>
        <taxon>Actinomycetota</taxon>
        <taxon>Actinomycetes</taxon>
        <taxon>Mycobacteriales</taxon>
        <taxon>Mycobacteriaceae</taxon>
        <taxon>Mycolicibacterium</taxon>
    </lineage>
</organism>
<evidence type="ECO:0000313" key="5">
    <source>
        <dbReference type="Proteomes" id="UP000812982"/>
    </source>
</evidence>
<gene>
    <name evidence="4" type="ORF">FR943_16205</name>
</gene>
<feature type="domain" description="ABC transporter" evidence="3">
    <location>
        <begin position="5"/>
        <end position="223"/>
    </location>
</feature>
<evidence type="ECO:0000313" key="4">
    <source>
        <dbReference type="EMBL" id="MBU9765383.1"/>
    </source>
</evidence>
<dbReference type="SMART" id="SM00382">
    <property type="entry name" value="AAA"/>
    <property type="match status" value="2"/>
</dbReference>
<dbReference type="RefSeq" id="WP_217158969.1">
    <property type="nucleotide sequence ID" value="NZ_VOMB01000020.1"/>
</dbReference>
<dbReference type="PANTHER" id="PTHR42855">
    <property type="entry name" value="ABC TRANSPORTER ATP-BINDING SUBUNIT"/>
    <property type="match status" value="1"/>
</dbReference>
<dbReference type="PANTHER" id="PTHR42855:SF1">
    <property type="entry name" value="ABC TRANSPORTER DOMAIN-CONTAINING PROTEIN"/>
    <property type="match status" value="1"/>
</dbReference>
<dbReference type="InterPro" id="IPR003593">
    <property type="entry name" value="AAA+_ATPase"/>
</dbReference>
<evidence type="ECO:0000256" key="1">
    <source>
        <dbReference type="SAM" id="Coils"/>
    </source>
</evidence>